<feature type="non-terminal residue" evidence="1">
    <location>
        <position position="410"/>
    </location>
</feature>
<dbReference type="OMA" id="PASWESQ"/>
<organism evidence="1 2">
    <name type="scientific">Polarella glacialis</name>
    <name type="common">Dinoflagellate</name>
    <dbReference type="NCBI Taxonomy" id="89957"/>
    <lineage>
        <taxon>Eukaryota</taxon>
        <taxon>Sar</taxon>
        <taxon>Alveolata</taxon>
        <taxon>Dinophyceae</taxon>
        <taxon>Suessiales</taxon>
        <taxon>Suessiaceae</taxon>
        <taxon>Polarella</taxon>
    </lineage>
</organism>
<comment type="caution">
    <text evidence="1">The sequence shown here is derived from an EMBL/GenBank/DDBJ whole genome shotgun (WGS) entry which is preliminary data.</text>
</comment>
<reference evidence="1" key="1">
    <citation type="submission" date="2021-02" db="EMBL/GenBank/DDBJ databases">
        <authorList>
            <person name="Dougan E. K."/>
            <person name="Rhodes N."/>
            <person name="Thang M."/>
            <person name="Chan C."/>
        </authorList>
    </citation>
    <scope>NUCLEOTIDE SEQUENCE</scope>
</reference>
<proteinExistence type="predicted"/>
<dbReference type="OrthoDB" id="691673at2759"/>
<dbReference type="AlphaFoldDB" id="A0A813EJU9"/>
<evidence type="ECO:0000313" key="1">
    <source>
        <dbReference type="EMBL" id="CAE8601126.1"/>
    </source>
</evidence>
<dbReference type="Proteomes" id="UP000654075">
    <property type="component" value="Unassembled WGS sequence"/>
</dbReference>
<gene>
    <name evidence="1" type="ORF">PGLA1383_LOCUS19422</name>
</gene>
<protein>
    <submittedName>
        <fullName evidence="1">Uncharacterized protein</fullName>
    </submittedName>
</protein>
<name>A0A813EJU9_POLGL</name>
<keyword evidence="2" id="KW-1185">Reference proteome</keyword>
<evidence type="ECO:0000313" key="2">
    <source>
        <dbReference type="Proteomes" id="UP000654075"/>
    </source>
</evidence>
<feature type="non-terminal residue" evidence="1">
    <location>
        <position position="1"/>
    </location>
</feature>
<dbReference type="EMBL" id="CAJNNV010012821">
    <property type="protein sequence ID" value="CAE8601126.1"/>
    <property type="molecule type" value="Genomic_DNA"/>
</dbReference>
<accession>A0A813EJU9</accession>
<sequence length="410" mass="46151">LRGAVASAGSGCQRSVARCRPTSAAQLLRQSSWPVPALRTSSASFRQCRLFSSEEPKDADDEPSHKAVVLSKRLPQDFIENTLMPHLESQLLDSIHVYTPAELAQIARCYSKQEIRQRALSQKLSDTIKFRISGFEAVDIVDALGPMHLLTPGDDELWEVLEGRIIVKLDDFTALNFMGIIRIYNKRANKHNDLLLKVVPRLRELLSSYEGVELSEMLLSMAQSKEAATDMDILMTLVPEIERRYGEVSLVHSINNVWGLTQLKMVHEGMLKKVAADLTNTTKTKDLTPGYMARIAWVYRRCNAWDMVRESMLPLIRAAASEFRAGDFARLAQSLPEEKQLLGRIADLLHLGILEMGRKDFMLFFLGCVHGEVLEARPDGGQEPGPITAACLSYIREEQDNFKRDEVQKI</sequence>